<dbReference type="Pfam" id="PF21864">
    <property type="entry name" value="MORF_dom"/>
    <property type="match status" value="1"/>
</dbReference>
<sequence>MGLLTNRVERNEIKPGDHIYTYRAVFAYSHHGIFVGGGKVVHFTRVEPSKPDEPYGPTAECPIFPDCGFRQTNSNVVLSCLDCFLRNGSLYSFEYGVRPSLFIAKVRGGTCTTAQPDPPDTVTHRAMYLLQNGFGSYDVFQNNCEDFALYCKTGLLTVDRLGVGRSGQASSVIGAPLAALLSSPLKLLMPSPVGVATVTAGVYCASRYATDIGVRTDVVKVAVEDLAPNLGWENPDDDDAVLILSTAVVVAILIASLSWDVSRKVTQALMAARDHGHEMCRGGICWHGVAVKSPASQKERGEFEGVEGSGDRTKDRLPEDGLADRPHSGDLGIWWHSQRSRGRGSVPLLYNINSRFSCRSFGFSRASFLGQAFPQYMFDHWEMIISFKVTPTSLCSPAWHPNAEPAWRYEIRHNEDPNAEPVVYKRREQNPYHGAGGDLNHWLIFVDFPKDPPPSPAEMISFYESTAAQIFGSLEEAKKRIYACDTSRYFGFQVECCPVTAYKFEALPRIRFVMPDSYVDPINKEYTGDKYINGKVIPVTNRMRDVVPVNDALTDEVSVFPSCSLYLHIRSLDDGDTECWPYFANH</sequence>
<dbReference type="Proteomes" id="UP000653305">
    <property type="component" value="Unassembled WGS sequence"/>
</dbReference>
<dbReference type="Pfam" id="PF04970">
    <property type="entry name" value="LRAT"/>
    <property type="match status" value="1"/>
</dbReference>
<dbReference type="PANTHER" id="PTHR46137">
    <property type="entry name" value="OS05G0310600 PROTEIN"/>
    <property type="match status" value="1"/>
</dbReference>
<evidence type="ECO:0000313" key="3">
    <source>
        <dbReference type="EMBL" id="GFQ00563.1"/>
    </source>
</evidence>
<feature type="region of interest" description="Disordered" evidence="1">
    <location>
        <begin position="296"/>
        <end position="324"/>
    </location>
</feature>
<gene>
    <name evidence="3" type="ORF">PHJA_002200200</name>
</gene>
<evidence type="ECO:0000259" key="2">
    <source>
        <dbReference type="PROSITE" id="PS51934"/>
    </source>
</evidence>
<dbReference type="InterPro" id="IPR054059">
    <property type="entry name" value="MORF/ORRM1/DAG-like_MORF"/>
</dbReference>
<dbReference type="OrthoDB" id="421951at2759"/>
<feature type="compositionally biased region" description="Basic and acidic residues" evidence="1">
    <location>
        <begin position="297"/>
        <end position="324"/>
    </location>
</feature>
<proteinExistence type="predicted"/>
<dbReference type="InterPro" id="IPR007053">
    <property type="entry name" value="LRAT_dom"/>
</dbReference>
<evidence type="ECO:0000313" key="4">
    <source>
        <dbReference type="Proteomes" id="UP000653305"/>
    </source>
</evidence>
<dbReference type="AlphaFoldDB" id="A0A830CQT7"/>
<keyword evidence="4" id="KW-1185">Reference proteome</keyword>
<dbReference type="PROSITE" id="PS51934">
    <property type="entry name" value="LRAT"/>
    <property type="match status" value="1"/>
</dbReference>
<comment type="caution">
    <text evidence="3">The sequence shown here is derived from an EMBL/GenBank/DDBJ whole genome shotgun (WGS) entry which is preliminary data.</text>
</comment>
<dbReference type="PANTHER" id="PTHR46137:SF2">
    <property type="entry name" value="OS09G0526800 PROTEIN"/>
    <property type="match status" value="1"/>
</dbReference>
<dbReference type="EMBL" id="BMAC01000635">
    <property type="protein sequence ID" value="GFQ00563.1"/>
    <property type="molecule type" value="Genomic_DNA"/>
</dbReference>
<reference evidence="3" key="1">
    <citation type="submission" date="2020-07" db="EMBL/GenBank/DDBJ databases">
        <title>Ethylene signaling mediates host invasion by parasitic plants.</title>
        <authorList>
            <person name="Yoshida S."/>
        </authorList>
    </citation>
    <scope>NUCLEOTIDE SEQUENCE</scope>
    <source>
        <strain evidence="3">Okayama</strain>
    </source>
</reference>
<evidence type="ECO:0000256" key="1">
    <source>
        <dbReference type="SAM" id="MobiDB-lite"/>
    </source>
</evidence>
<accession>A0A830CQT7</accession>
<name>A0A830CQT7_9LAMI</name>
<feature type="domain" description="LRAT" evidence="2">
    <location>
        <begin position="20"/>
        <end position="160"/>
    </location>
</feature>
<dbReference type="Gene3D" id="3.90.1720.10">
    <property type="entry name" value="endopeptidase domain like (from Nostoc punctiforme)"/>
    <property type="match status" value="1"/>
</dbReference>
<organism evidence="3 4">
    <name type="scientific">Phtheirospermum japonicum</name>
    <dbReference type="NCBI Taxonomy" id="374723"/>
    <lineage>
        <taxon>Eukaryota</taxon>
        <taxon>Viridiplantae</taxon>
        <taxon>Streptophyta</taxon>
        <taxon>Embryophyta</taxon>
        <taxon>Tracheophyta</taxon>
        <taxon>Spermatophyta</taxon>
        <taxon>Magnoliopsida</taxon>
        <taxon>eudicotyledons</taxon>
        <taxon>Gunneridae</taxon>
        <taxon>Pentapetalae</taxon>
        <taxon>asterids</taxon>
        <taxon>lamiids</taxon>
        <taxon>Lamiales</taxon>
        <taxon>Orobanchaceae</taxon>
        <taxon>Orobanchaceae incertae sedis</taxon>
        <taxon>Phtheirospermum</taxon>
    </lineage>
</organism>
<protein>
    <submittedName>
        <fullName evidence="3">Dag protein chloroplastic</fullName>
    </submittedName>
</protein>